<feature type="compositionally biased region" description="Pro residues" evidence="1">
    <location>
        <begin position="101"/>
        <end position="124"/>
    </location>
</feature>
<dbReference type="Proteomes" id="UP000818624">
    <property type="component" value="Chromosome 2"/>
</dbReference>
<feature type="compositionally biased region" description="Low complexity" evidence="1">
    <location>
        <begin position="1"/>
        <end position="15"/>
    </location>
</feature>
<gene>
    <name evidence="2" type="ORF">GLX27_002232</name>
</gene>
<accession>A0ABY8ES47</accession>
<keyword evidence="3" id="KW-1185">Reference proteome</keyword>
<protein>
    <submittedName>
        <fullName evidence="2">Uncharacterized protein</fullName>
    </submittedName>
</protein>
<evidence type="ECO:0000256" key="1">
    <source>
        <dbReference type="SAM" id="MobiDB-lite"/>
    </source>
</evidence>
<feature type="region of interest" description="Disordered" evidence="1">
    <location>
        <begin position="1"/>
        <end position="148"/>
    </location>
</feature>
<evidence type="ECO:0000313" key="3">
    <source>
        <dbReference type="Proteomes" id="UP000818624"/>
    </source>
</evidence>
<dbReference type="EMBL" id="CP046235">
    <property type="protein sequence ID" value="WFD47580.1"/>
    <property type="molecule type" value="Genomic_DNA"/>
</dbReference>
<feature type="compositionally biased region" description="Acidic residues" evidence="1">
    <location>
        <begin position="66"/>
        <end position="84"/>
    </location>
</feature>
<evidence type="ECO:0000313" key="2">
    <source>
        <dbReference type="EMBL" id="WFD47580.1"/>
    </source>
</evidence>
<name>A0ABY8ES47_MALFU</name>
<organism evidence="2 3">
    <name type="scientific">Malassezia furfur</name>
    <name type="common">Pityriasis versicolor infection agent</name>
    <name type="synonym">Pityrosporum furfur</name>
    <dbReference type="NCBI Taxonomy" id="55194"/>
    <lineage>
        <taxon>Eukaryota</taxon>
        <taxon>Fungi</taxon>
        <taxon>Dikarya</taxon>
        <taxon>Basidiomycota</taxon>
        <taxon>Ustilaginomycotina</taxon>
        <taxon>Malasseziomycetes</taxon>
        <taxon>Malasseziales</taxon>
        <taxon>Malasseziaceae</taxon>
        <taxon>Malassezia</taxon>
    </lineage>
</organism>
<feature type="compositionally biased region" description="Acidic residues" evidence="1">
    <location>
        <begin position="26"/>
        <end position="46"/>
    </location>
</feature>
<sequence length="148" mass="15434">MRAATATPTTPATIAGRPEKVAAPFCDEDEELGADELSAADDEGPLSDEVGPLDSELDAPAPPAPPDEEEPESDEEAADDDCSDDELRERCEEPPELEAAPAPPAPPLPPLELLPPLLDEPPPFEQSVEPWPTVTGAEAAPAPVLSVT</sequence>
<proteinExistence type="predicted"/>
<reference evidence="2 3" key="1">
    <citation type="journal article" date="2020" name="Elife">
        <title>Loss of centromere function drives karyotype evolution in closely related Malassezia species.</title>
        <authorList>
            <person name="Sankaranarayanan S.R."/>
            <person name="Ianiri G."/>
            <person name="Coelho M.A."/>
            <person name="Reza M.H."/>
            <person name="Thimmappa B.C."/>
            <person name="Ganguly P."/>
            <person name="Vadnala R.N."/>
            <person name="Sun S."/>
            <person name="Siddharthan R."/>
            <person name="Tellgren-Roth C."/>
            <person name="Dawson T.L."/>
            <person name="Heitman J."/>
            <person name="Sanyal K."/>
        </authorList>
    </citation>
    <scope>NUCLEOTIDE SEQUENCE [LARGE SCALE GENOMIC DNA]</scope>
    <source>
        <strain evidence="2">CBS14141</strain>
    </source>
</reference>